<feature type="transmembrane region" description="Helical" evidence="1">
    <location>
        <begin position="149"/>
        <end position="170"/>
    </location>
</feature>
<accession>A0A1H4ADF8</accession>
<keyword evidence="1" id="KW-0472">Membrane</keyword>
<dbReference type="EMBL" id="FNQK01000010">
    <property type="protein sequence ID" value="SEA33940.1"/>
    <property type="molecule type" value="Genomic_DNA"/>
</dbReference>
<feature type="transmembrane region" description="Helical" evidence="1">
    <location>
        <begin position="12"/>
        <end position="32"/>
    </location>
</feature>
<feature type="transmembrane region" description="Helical" evidence="1">
    <location>
        <begin position="38"/>
        <end position="54"/>
    </location>
</feature>
<proteinExistence type="predicted"/>
<feature type="transmembrane region" description="Helical" evidence="1">
    <location>
        <begin position="117"/>
        <end position="137"/>
    </location>
</feature>
<evidence type="ECO:0000256" key="1">
    <source>
        <dbReference type="SAM" id="Phobius"/>
    </source>
</evidence>
<evidence type="ECO:0008006" key="4">
    <source>
        <dbReference type="Google" id="ProtNLM"/>
    </source>
</evidence>
<reference evidence="2 3" key="1">
    <citation type="submission" date="2016-10" db="EMBL/GenBank/DDBJ databases">
        <authorList>
            <person name="de Groot N.N."/>
        </authorList>
    </citation>
    <scope>NUCLEOTIDE SEQUENCE [LARGE SCALE GENOMIC DNA]</scope>
    <source>
        <strain evidence="2 3">DSM 23842</strain>
    </source>
</reference>
<evidence type="ECO:0000313" key="3">
    <source>
        <dbReference type="Proteomes" id="UP000198846"/>
    </source>
</evidence>
<keyword evidence="1" id="KW-1133">Transmembrane helix</keyword>
<name>A0A1H4ADF8_BIZPA</name>
<protein>
    <recommendedName>
        <fullName evidence="4">YhhN-like protein</fullName>
    </recommendedName>
</protein>
<dbReference type="Proteomes" id="UP000198846">
    <property type="component" value="Unassembled WGS sequence"/>
</dbReference>
<feature type="transmembrane region" description="Helical" evidence="1">
    <location>
        <begin position="175"/>
        <end position="194"/>
    </location>
</feature>
<sequence length="238" mass="27238">MIKTAYTELNKTKFITLLFIMSCVTVVIASLFLDKSKLVYFVPPVILIILIIYLRKTKSKISPFFVFGMSLIFITDILIFQDFEKHFVWIASFTALNLLSFTYVLKKYLIKSVLKSIVSIPVLIAALLVVYVSYAVINLLSSSIPSEMISYTIIAFVSLGVFSGILALIYINDRYVNGVILLASGVFNIFQMALSPINEFFYYNRTFTVLIVICHILWVYLFMKFIVEAQVYNIKRAL</sequence>
<keyword evidence="3" id="KW-1185">Reference proteome</keyword>
<organism evidence="2 3">
    <name type="scientific">Bizionia paragorgiae</name>
    <dbReference type="NCBI Taxonomy" id="283786"/>
    <lineage>
        <taxon>Bacteria</taxon>
        <taxon>Pseudomonadati</taxon>
        <taxon>Bacteroidota</taxon>
        <taxon>Flavobacteriia</taxon>
        <taxon>Flavobacteriales</taxon>
        <taxon>Flavobacteriaceae</taxon>
        <taxon>Bizionia</taxon>
    </lineage>
</organism>
<keyword evidence="1" id="KW-0812">Transmembrane</keyword>
<gene>
    <name evidence="2" type="ORF">SAMN04487990_110119</name>
</gene>
<feature type="transmembrane region" description="Helical" evidence="1">
    <location>
        <begin position="86"/>
        <end position="105"/>
    </location>
</feature>
<dbReference type="AlphaFoldDB" id="A0A1H4ADF8"/>
<feature type="transmembrane region" description="Helical" evidence="1">
    <location>
        <begin position="61"/>
        <end position="80"/>
    </location>
</feature>
<evidence type="ECO:0000313" key="2">
    <source>
        <dbReference type="EMBL" id="SEA33940.1"/>
    </source>
</evidence>
<feature type="transmembrane region" description="Helical" evidence="1">
    <location>
        <begin position="206"/>
        <end position="227"/>
    </location>
</feature>